<dbReference type="SUPFAM" id="SSF159941">
    <property type="entry name" value="MM3350-like"/>
    <property type="match status" value="1"/>
</dbReference>
<dbReference type="Gene3D" id="3.10.290.30">
    <property type="entry name" value="MM3350-like"/>
    <property type="match status" value="1"/>
</dbReference>
<accession>A0ABT7VPK5</accession>
<gene>
    <name evidence="2" type="ORF">QUW46_05745</name>
</gene>
<dbReference type="Pfam" id="PF07929">
    <property type="entry name" value="PRiA4_ORF3"/>
    <property type="match status" value="1"/>
</dbReference>
<protein>
    <recommendedName>
        <fullName evidence="1">Plasmid pRiA4b Orf3-like domain-containing protein</fullName>
    </recommendedName>
</protein>
<evidence type="ECO:0000259" key="1">
    <source>
        <dbReference type="Pfam" id="PF07929"/>
    </source>
</evidence>
<keyword evidence="3" id="KW-1185">Reference proteome</keyword>
<proteinExistence type="predicted"/>
<comment type="caution">
    <text evidence="2">The sequence shown here is derived from an EMBL/GenBank/DDBJ whole genome shotgun (WGS) entry which is preliminary data.</text>
</comment>
<dbReference type="InterPro" id="IPR012912">
    <property type="entry name" value="Plasmid_pRiA4b_Orf3-like"/>
</dbReference>
<dbReference type="InterPro" id="IPR024047">
    <property type="entry name" value="MM3350-like_sf"/>
</dbReference>
<evidence type="ECO:0000313" key="3">
    <source>
        <dbReference type="Proteomes" id="UP001529423"/>
    </source>
</evidence>
<reference evidence="2 3" key="1">
    <citation type="submission" date="2023-06" db="EMBL/GenBank/DDBJ databases">
        <title>Identification and characterization of horizontal gene transfer across gut microbiota members of farm animals based on homology search.</title>
        <authorList>
            <person name="Schwarzerova J."/>
            <person name="Nykrynova M."/>
            <person name="Jureckova K."/>
            <person name="Cejkova D."/>
            <person name="Rychlik I."/>
        </authorList>
    </citation>
    <scope>NUCLEOTIDE SEQUENCE [LARGE SCALE GENOMIC DNA]</scope>
    <source>
        <strain evidence="2 3">105_WCHN</strain>
    </source>
</reference>
<dbReference type="EMBL" id="JAUDEO010000028">
    <property type="protein sequence ID" value="MDM8334071.1"/>
    <property type="molecule type" value="Genomic_DNA"/>
</dbReference>
<feature type="domain" description="Plasmid pRiA4b Orf3-like" evidence="1">
    <location>
        <begin position="343"/>
        <end position="481"/>
    </location>
</feature>
<reference evidence="3" key="2">
    <citation type="submission" date="2023-06" db="EMBL/GenBank/DDBJ databases">
        <title>Identification and characterization of horizontal gene transfer across gut microbiota members of farm animals based on homology search.</title>
        <authorList>
            <person name="Zeman M."/>
            <person name="Kubasova T."/>
            <person name="Jahodarova E."/>
            <person name="Nykrynova M."/>
            <person name="Rychlik I."/>
        </authorList>
    </citation>
    <scope>NUCLEOTIDE SEQUENCE [LARGE SCALE GENOMIC DNA]</scope>
    <source>
        <strain evidence="3">105_WCHN</strain>
    </source>
</reference>
<reference evidence="2 3" key="3">
    <citation type="submission" date="2023-06" db="EMBL/GenBank/DDBJ databases">
        <authorList>
            <person name="Zeman M."/>
            <person name="Kubasova T."/>
            <person name="Jahodarova E."/>
            <person name="Nykrynova M."/>
            <person name="Rychlik I."/>
        </authorList>
    </citation>
    <scope>NUCLEOTIDE SEQUENCE [LARGE SCALE GENOMIC DNA]</scope>
    <source>
        <strain evidence="2 3">105_WCHN</strain>
    </source>
</reference>
<dbReference type="RefSeq" id="WP_289560325.1">
    <property type="nucleotide sequence ID" value="NZ_JAUDEO010000028.1"/>
</dbReference>
<evidence type="ECO:0000313" key="2">
    <source>
        <dbReference type="EMBL" id="MDM8334071.1"/>
    </source>
</evidence>
<organism evidence="2 3">
    <name type="scientific">Limosilactobacillus panis</name>
    <dbReference type="NCBI Taxonomy" id="47493"/>
    <lineage>
        <taxon>Bacteria</taxon>
        <taxon>Bacillati</taxon>
        <taxon>Bacillota</taxon>
        <taxon>Bacilli</taxon>
        <taxon>Lactobacillales</taxon>
        <taxon>Lactobacillaceae</taxon>
        <taxon>Limosilactobacillus</taxon>
    </lineage>
</organism>
<dbReference type="Proteomes" id="UP001529423">
    <property type="component" value="Unassembled WGS sequence"/>
</dbReference>
<name>A0ABT7VPK5_9LACO</name>
<sequence length="512" mass="59637">MIIAVDYSTAQYLHINARTPHKNLTNDELSWSVRTTGDFMIIMNNGLALPVIVRHPQRFNDSRSFVAAFKREFLSLLEVAAIPHAKIRLLRDDQFSKVHFTNKISGRTSQQLDQYQQILDNPVDVIDWEEQPTNVRIAHQLAEETTVEDTDLTVMDVLEQYVMMNYHLPAHPQLNEHNRSYLYRSTSLNDIMNAVAVNQHFIQDYRNHLSRASQSDEVIDRNTDVATDYCSYCEALGVSPLDDLTFPYYYLLHYQENSDEGISDGRLRDIAVALRDFAQFMCVQKLFSNGDFEQFAQAIEQGRSDLYLKQDHYQLQNVFDRLQLRLDKRWQSLAAPRRYARKCFTVEVQLADYRPKMWRKFMVGGDTRLDKFCMQVLALFKVRGNHLFELTDGTNVYQLPQMGNGIAKTTNLTDHWLGDYQVGDHFTLEYDFGDSWEFNIRLVDRTTWSWRQNDGHAHLCAGFGSGIIEDIGGPRGLTRTAKDDQSINRQLDINECQERWGTMINHLQQRYQ</sequence>